<dbReference type="Proteomes" id="UP000198571">
    <property type="component" value="Unassembled WGS sequence"/>
</dbReference>
<dbReference type="EMBL" id="FOGT01000005">
    <property type="protein sequence ID" value="SER93439.1"/>
    <property type="molecule type" value="Genomic_DNA"/>
</dbReference>
<protein>
    <recommendedName>
        <fullName evidence="3">DUF2922 domain-containing protein</fullName>
    </recommendedName>
</protein>
<dbReference type="InterPro" id="IPR021321">
    <property type="entry name" value="DUF2922"/>
</dbReference>
<gene>
    <name evidence="1" type="ORF">SAMN05518684_105176</name>
</gene>
<dbReference type="RefSeq" id="WP_245733003.1">
    <property type="nucleotide sequence ID" value="NZ_FOGT01000005.1"/>
</dbReference>
<evidence type="ECO:0000313" key="2">
    <source>
        <dbReference type="Proteomes" id="UP000198571"/>
    </source>
</evidence>
<accession>A0A1H9T9G5</accession>
<dbReference type="STRING" id="1601833.SAMN05518684_105176"/>
<organism evidence="1 2">
    <name type="scientific">Salipaludibacillus aurantiacus</name>
    <dbReference type="NCBI Taxonomy" id="1601833"/>
    <lineage>
        <taxon>Bacteria</taxon>
        <taxon>Bacillati</taxon>
        <taxon>Bacillota</taxon>
        <taxon>Bacilli</taxon>
        <taxon>Bacillales</taxon>
        <taxon>Bacillaceae</taxon>
    </lineage>
</organism>
<name>A0A1H9T9G5_9BACI</name>
<reference evidence="2" key="1">
    <citation type="submission" date="2016-10" db="EMBL/GenBank/DDBJ databases">
        <authorList>
            <person name="Varghese N."/>
            <person name="Submissions S."/>
        </authorList>
    </citation>
    <scope>NUCLEOTIDE SEQUENCE [LARGE SCALE GENOMIC DNA]</scope>
    <source>
        <strain evidence="2">S9</strain>
    </source>
</reference>
<keyword evidence="2" id="KW-1185">Reference proteome</keyword>
<proteinExistence type="predicted"/>
<dbReference type="Pfam" id="PF11148">
    <property type="entry name" value="DUF2922"/>
    <property type="match status" value="1"/>
</dbReference>
<dbReference type="AlphaFoldDB" id="A0A1H9T9G5"/>
<evidence type="ECO:0008006" key="3">
    <source>
        <dbReference type="Google" id="ProtNLM"/>
    </source>
</evidence>
<evidence type="ECO:0000313" key="1">
    <source>
        <dbReference type="EMBL" id="SER93439.1"/>
    </source>
</evidence>
<sequence>MSKRLELLFSNEDGASVTIGIDEPAEPVNPSAVAEVMDVIIAQNVFVSSKGDLIKKRGARLVERTVDILDIEV</sequence>